<proteinExistence type="inferred from homology"/>
<reference evidence="8 9" key="1">
    <citation type="submission" date="2019-11" db="EMBL/GenBank/DDBJ databases">
        <title>The genome sequence of Methylocystis heyeri.</title>
        <authorList>
            <person name="Oshkin I.Y."/>
            <person name="Miroshnikov K."/>
            <person name="Dedysh S.N."/>
        </authorList>
    </citation>
    <scope>NUCLEOTIDE SEQUENCE [LARGE SCALE GENOMIC DNA]</scope>
    <source>
        <strain evidence="8 9">H2</strain>
    </source>
</reference>
<sequence>MKLFPSIPVLVVSAALLCALCAGGPSAEAQVFLTAPSDVAKVRIKESAPAARAPTFAPFVYPGTARPEPQYQPERVTQLQPAAKPSAAAPAPTRASPSQIPGPPASSAPAQRSPAAPAAPLADSSASRAASVSSALGAGTVLRHLTNNVQGFRLAGEIGASEWPMYVTDAQARRKLQFQIGYIAAVSVMPEASTMTLMINDEIVGETPIRAVAAVKTVVFDIPQNLLRPGFNSIRISTDQRHRVDCSIEATYELWTQIDPTQTGLILSEADASIDNLADLGALLPDEQGALPIRAVLPRNPQPANVARVSRAAQLISIIGRFEQPVIDAGAPAGGRYGVNLVVGVGREVVDVLGPNVLSYIDRPRAVVLPATADRRTTIVITGATPAQVDDALKLFIVGKTLKGAPAGIRAAAAFPGYRVEGGQRVKLRDLGLVSEEFSGRLFRVAFNIVMPSDFYPADYGRASVSVAGGYAPGLTSRAQLMMKINDRTAVSLGLLKSSGDVFRDNPLPLPLGFLRPGLNRIEIEAQVPTKSDESCDPLATINASNRFLFLDQTEIRIPAIARVGRMPDLAVTATGGFPYAGAARKPKLYLPSFDEKSIGAALTVAAHLGVVAGSPLNFEVTTTPPGKGQGPTLAVGPFESLDPSIMRQLLMPISDLREVWKTKINAPAQVHRDNEILTPREAAARNRELLQANFPMACHVPSSREAKRAIGGRVRFADIDFNSVASVLDLASAATLESKDDPGAAPQSRDLFEEWDAKMHADKSVSNVVRAWFMRAREWGVSKFTDAGSWMRKGLEQSETEERLVTADVLLALAQNILGDSSEDVWTVVTGPNADYLSEAVSCLVDPRVSRQIAGRLSTLDILQARMNVAYTETPRFVATQPPSIGNIRLIAAGWLSLHALVYVLSALSISAVLALSTRIFVRNVGRKTD</sequence>
<keyword evidence="6" id="KW-0973">c-di-GMP</keyword>
<feature type="compositionally biased region" description="Low complexity" evidence="7">
    <location>
        <begin position="81"/>
        <end position="99"/>
    </location>
</feature>
<dbReference type="UniPathway" id="UPA00694"/>
<dbReference type="AlphaFoldDB" id="A0A6B8KIY2"/>
<evidence type="ECO:0000256" key="6">
    <source>
        <dbReference type="RuleBase" id="RU365021"/>
    </source>
</evidence>
<feature type="chain" id="PRO_5025713240" description="Cyclic di-GMP-binding protein" evidence="6">
    <location>
        <begin position="30"/>
        <end position="931"/>
    </location>
</feature>
<keyword evidence="5 6" id="KW-0472">Membrane</keyword>
<comment type="subunit">
    <text evidence="6">Tightly associated with the cellulose synthase catalytic subunit.</text>
</comment>
<keyword evidence="6" id="KW-0997">Cell inner membrane</keyword>
<keyword evidence="9" id="KW-1185">Reference proteome</keyword>
<comment type="pathway">
    <text evidence="6">Glycan metabolism; bacterial cellulose biosynthesis.</text>
</comment>
<dbReference type="Pfam" id="PF03170">
    <property type="entry name" value="BcsB"/>
    <property type="match status" value="1"/>
</dbReference>
<accession>A0A6B8KIY2</accession>
<feature type="compositionally biased region" description="Low complexity" evidence="7">
    <location>
        <begin position="107"/>
        <end position="122"/>
    </location>
</feature>
<comment type="subcellular location">
    <subcellularLocation>
        <location evidence="6">Cell inner membrane</location>
    </subcellularLocation>
    <subcellularLocation>
        <location evidence="1">Cell membrane</location>
        <topology evidence="1">Single-pass membrane protein</topology>
    </subcellularLocation>
</comment>
<keyword evidence="6" id="KW-0732">Signal</keyword>
<dbReference type="PANTHER" id="PTHR39083:SF1">
    <property type="entry name" value="CYCLIC DI-GMP-BINDING PROTEIN"/>
    <property type="match status" value="1"/>
</dbReference>
<gene>
    <name evidence="8" type="ORF">H2LOC_019195</name>
</gene>
<keyword evidence="6" id="KW-0135">Cellulose biosynthesis</keyword>
<keyword evidence="2 6" id="KW-1003">Cell membrane</keyword>
<comment type="function">
    <text evidence="6">Binds the cellulose synthase activator, bis-(3'-5') cyclic diguanylic acid (c-di-GMP).</text>
</comment>
<dbReference type="InterPro" id="IPR018513">
    <property type="entry name" value="Cell_synthase_bac"/>
</dbReference>
<dbReference type="RefSeq" id="WP_136497136.1">
    <property type="nucleotide sequence ID" value="NZ_CP046052.1"/>
</dbReference>
<dbReference type="GO" id="GO:0030244">
    <property type="term" value="P:cellulose biosynthetic process"/>
    <property type="evidence" value="ECO:0007669"/>
    <property type="project" value="UniProtKB-KW"/>
</dbReference>
<organism evidence="8 9">
    <name type="scientific">Methylocystis heyeri</name>
    <dbReference type="NCBI Taxonomy" id="391905"/>
    <lineage>
        <taxon>Bacteria</taxon>
        <taxon>Pseudomonadati</taxon>
        <taxon>Pseudomonadota</taxon>
        <taxon>Alphaproteobacteria</taxon>
        <taxon>Hyphomicrobiales</taxon>
        <taxon>Methylocystaceae</taxon>
        <taxon>Methylocystis</taxon>
    </lineage>
</organism>
<evidence type="ECO:0000256" key="4">
    <source>
        <dbReference type="ARBA" id="ARBA00022989"/>
    </source>
</evidence>
<protein>
    <recommendedName>
        <fullName evidence="6">Cyclic di-GMP-binding protein</fullName>
    </recommendedName>
    <alternativeName>
        <fullName evidence="6">Cellulose synthase regulatory subunit</fullName>
    </alternativeName>
</protein>
<dbReference type="Gene3D" id="2.60.120.260">
    <property type="entry name" value="Galactose-binding domain-like"/>
    <property type="match status" value="2"/>
</dbReference>
<keyword evidence="4 6" id="KW-1133">Transmembrane helix</keyword>
<evidence type="ECO:0000313" key="9">
    <source>
        <dbReference type="Proteomes" id="UP000309061"/>
    </source>
</evidence>
<dbReference type="EMBL" id="CP046052">
    <property type="protein sequence ID" value="QGM47632.1"/>
    <property type="molecule type" value="Genomic_DNA"/>
</dbReference>
<dbReference type="OrthoDB" id="7615145at2"/>
<dbReference type="PANTHER" id="PTHR39083">
    <property type="entry name" value="CYCLIC DI-GMP-BINDING PROTEIN"/>
    <property type="match status" value="1"/>
</dbReference>
<evidence type="ECO:0000256" key="2">
    <source>
        <dbReference type="ARBA" id="ARBA00022475"/>
    </source>
</evidence>
<comment type="similarity">
    <text evidence="6">Belongs to the AcsB/BcsB family.</text>
</comment>
<evidence type="ECO:0000256" key="1">
    <source>
        <dbReference type="ARBA" id="ARBA00004162"/>
    </source>
</evidence>
<dbReference type="GO" id="GO:0006011">
    <property type="term" value="P:UDP-alpha-D-glucose metabolic process"/>
    <property type="evidence" value="ECO:0007669"/>
    <property type="project" value="InterPro"/>
</dbReference>
<evidence type="ECO:0000256" key="5">
    <source>
        <dbReference type="ARBA" id="ARBA00023136"/>
    </source>
</evidence>
<dbReference type="Proteomes" id="UP000309061">
    <property type="component" value="Chromosome"/>
</dbReference>
<name>A0A6B8KIY2_9HYPH</name>
<evidence type="ECO:0000313" key="8">
    <source>
        <dbReference type="EMBL" id="QGM47632.1"/>
    </source>
</evidence>
<dbReference type="GO" id="GO:0005886">
    <property type="term" value="C:plasma membrane"/>
    <property type="evidence" value="ECO:0007669"/>
    <property type="project" value="UniProtKB-SubCell"/>
</dbReference>
<keyword evidence="3 6" id="KW-0812">Transmembrane</keyword>
<feature type="transmembrane region" description="Helical" evidence="6">
    <location>
        <begin position="901"/>
        <end position="923"/>
    </location>
</feature>
<evidence type="ECO:0000256" key="3">
    <source>
        <dbReference type="ARBA" id="ARBA00022692"/>
    </source>
</evidence>
<evidence type="ECO:0000256" key="7">
    <source>
        <dbReference type="SAM" id="MobiDB-lite"/>
    </source>
</evidence>
<dbReference type="KEGG" id="mhey:H2LOC_019195"/>
<feature type="region of interest" description="Disordered" evidence="7">
    <location>
        <begin position="63"/>
        <end position="122"/>
    </location>
</feature>
<feature type="signal peptide" evidence="6">
    <location>
        <begin position="1"/>
        <end position="29"/>
    </location>
</feature>